<comment type="similarity">
    <text evidence="5">Belongs to the Deltex family.</text>
</comment>
<feature type="compositionally biased region" description="Basic and acidic residues" evidence="6">
    <location>
        <begin position="227"/>
        <end position="243"/>
    </location>
</feature>
<dbReference type="PROSITE" id="PS51154">
    <property type="entry name" value="MACRO"/>
    <property type="match status" value="1"/>
</dbReference>
<reference evidence="9" key="1">
    <citation type="submission" date="2025-08" db="UniProtKB">
        <authorList>
            <consortium name="RefSeq"/>
        </authorList>
    </citation>
    <scope>IDENTIFICATION</scope>
    <source>
        <tissue evidence="9">Testes</tissue>
    </source>
</reference>
<dbReference type="CDD" id="cd02907">
    <property type="entry name" value="Macro_Af1521_BAL-like"/>
    <property type="match status" value="1"/>
</dbReference>
<dbReference type="InterPro" id="IPR039399">
    <property type="entry name" value="Deltex_C_sf"/>
</dbReference>
<dbReference type="SUPFAM" id="SSF57850">
    <property type="entry name" value="RING/U-box"/>
    <property type="match status" value="1"/>
</dbReference>
<dbReference type="GeneID" id="100370943"/>
<keyword evidence="5" id="KW-0863">Zinc-finger</keyword>
<feature type="region of interest" description="Disordered" evidence="6">
    <location>
        <begin position="529"/>
        <end position="550"/>
    </location>
</feature>
<gene>
    <name evidence="9" type="primary">LOC100370943</name>
</gene>
<evidence type="ECO:0000313" key="9">
    <source>
        <dbReference type="RefSeq" id="XP_002732896.1"/>
    </source>
</evidence>
<comment type="subcellular location">
    <subcellularLocation>
        <location evidence="5">Cytoplasm</location>
    </subcellularLocation>
</comment>
<feature type="region of interest" description="Disordered" evidence="6">
    <location>
        <begin position="218"/>
        <end position="316"/>
    </location>
</feature>
<sequence length="789" mass="86505">MASNSDHKDTVVWVTYSKNCKESDIKRHLTSKFPTKHRFIRKGDNNAVILFGNPTDADEYIKGEKISPHKIKCDTAIGETKAIFTSVVIDLVKKHNTTICDTGVELRNLGKKVKQPAFAKGTIRQLQKVEDILRKKQKVSPNVPEVVPGSDNKVFEHFKATVHPWAAHSLTRDQTDIIEKKVKGNVNIDYGTNGYVIETTKLEALIETEKLLYSNSVDNGVTCSNEQDQRRKPTKGDAVEKKIGATRRKHENGFSCTEGSNTGASKKRTVKPASDMTGLNKHSKPGLPTHSHSPPIYTKSTSINKKTDVKKRGKSNNATKKDEIDVMVCLEKMHLSYITEEGLQISIYTGDITEQKSDIIVNASNTKLKHVGGVALAIAKAGGRAIKQECDAYIRKYGDLQTGKYIKTSGGNLRCKHVIHAVGPIWNADDMGDQRHCIDLLYNLLLDIFKYSSFLRAKSLATPAISGGIYGMPLETCAKVFHQAVNEYSAKHSGKASLKEITILNLHDDATATFILEFGGAFTGQSPTMSKLSSDASSSSLSPSRPLPAKRPVFSGDGCVRDHETYDGAMETTPPISGSHAASNASPKDISPANSLTEIAIDARNKGDCEICAENDVSLKAMNCCQSTICTECFAHHFGNHGKCPFCSLIVLLKRGNQPKGSMKSEIDDESHLPGYDRKGTITIEYYFPGGKQGKNHPNPGQNYSGTSRRAYLPADRDGKEILELLERAFDNGLLFTIGKSVTTGMDNCVVWNDVHHKTSRTGGSASHGYPDPTYLFRVREELAAKGIK</sequence>
<comment type="pathway">
    <text evidence="2 5">Protein modification; protein ubiquitination.</text>
</comment>
<accession>A0ABM0GM05</accession>
<dbReference type="Proteomes" id="UP000694865">
    <property type="component" value="Unplaced"/>
</dbReference>
<dbReference type="InterPro" id="IPR039398">
    <property type="entry name" value="Deltex_fam"/>
</dbReference>
<dbReference type="PANTHER" id="PTHR12622">
    <property type="entry name" value="DELTEX-RELATED"/>
    <property type="match status" value="1"/>
</dbReference>
<feature type="compositionally biased region" description="Low complexity" evidence="6">
    <location>
        <begin position="530"/>
        <end position="544"/>
    </location>
</feature>
<keyword evidence="5" id="KW-0963">Cytoplasm</keyword>
<dbReference type="InterPro" id="IPR039396">
    <property type="entry name" value="Deltex_C"/>
</dbReference>
<evidence type="ECO:0000256" key="1">
    <source>
        <dbReference type="ARBA" id="ARBA00000900"/>
    </source>
</evidence>
<dbReference type="Gene3D" id="3.40.220.10">
    <property type="entry name" value="Leucine Aminopeptidase, subunit E, domain 1"/>
    <property type="match status" value="1"/>
</dbReference>
<dbReference type="EC" id="2.3.2.27" evidence="5"/>
<feature type="domain" description="Macro" evidence="7">
    <location>
        <begin position="332"/>
        <end position="522"/>
    </location>
</feature>
<dbReference type="InterPro" id="IPR043472">
    <property type="entry name" value="Macro_dom-like"/>
</dbReference>
<evidence type="ECO:0000256" key="2">
    <source>
        <dbReference type="ARBA" id="ARBA00004906"/>
    </source>
</evidence>
<evidence type="ECO:0000256" key="6">
    <source>
        <dbReference type="SAM" id="MobiDB-lite"/>
    </source>
</evidence>
<keyword evidence="3 5" id="KW-0808">Transferase</keyword>
<evidence type="ECO:0000259" key="7">
    <source>
        <dbReference type="PROSITE" id="PS51154"/>
    </source>
</evidence>
<keyword evidence="5" id="KW-0862">Zinc</keyword>
<evidence type="ECO:0000256" key="3">
    <source>
        <dbReference type="ARBA" id="ARBA00022679"/>
    </source>
</evidence>
<proteinExistence type="inferred from homology"/>
<dbReference type="Pfam" id="PF01661">
    <property type="entry name" value="Macro"/>
    <property type="match status" value="1"/>
</dbReference>
<evidence type="ECO:0000256" key="4">
    <source>
        <dbReference type="ARBA" id="ARBA00022723"/>
    </source>
</evidence>
<name>A0ABM0GM05_SACKO</name>
<feature type="region of interest" description="Disordered" evidence="6">
    <location>
        <begin position="570"/>
        <end position="590"/>
    </location>
</feature>
<dbReference type="SMART" id="SM00506">
    <property type="entry name" value="A1pp"/>
    <property type="match status" value="1"/>
</dbReference>
<dbReference type="RefSeq" id="XP_002732896.1">
    <property type="nucleotide sequence ID" value="XM_002732850.1"/>
</dbReference>
<feature type="compositionally biased region" description="Polar residues" evidence="6">
    <location>
        <begin position="254"/>
        <end position="264"/>
    </location>
</feature>
<dbReference type="Gene3D" id="3.30.390.130">
    <property type="match status" value="1"/>
</dbReference>
<protein>
    <recommendedName>
        <fullName evidence="5">E3 ubiquitin-protein ligase</fullName>
        <ecNumber evidence="5">2.3.2.27</ecNumber>
    </recommendedName>
</protein>
<comment type="catalytic activity">
    <reaction evidence="1 5">
        <text>S-ubiquitinyl-[E2 ubiquitin-conjugating enzyme]-L-cysteine + [acceptor protein]-L-lysine = [E2 ubiquitin-conjugating enzyme]-L-cysteine + N(6)-ubiquitinyl-[acceptor protein]-L-lysine.</text>
        <dbReference type="EC" id="2.3.2.27"/>
    </reaction>
</comment>
<organism evidence="8 9">
    <name type="scientific">Saccoglossus kowalevskii</name>
    <name type="common">Acorn worm</name>
    <dbReference type="NCBI Taxonomy" id="10224"/>
    <lineage>
        <taxon>Eukaryota</taxon>
        <taxon>Metazoa</taxon>
        <taxon>Hemichordata</taxon>
        <taxon>Enteropneusta</taxon>
        <taxon>Harrimaniidae</taxon>
        <taxon>Saccoglossus</taxon>
    </lineage>
</organism>
<dbReference type="SUPFAM" id="SSF52949">
    <property type="entry name" value="Macro domain-like"/>
    <property type="match status" value="1"/>
</dbReference>
<evidence type="ECO:0000256" key="5">
    <source>
        <dbReference type="RuleBase" id="RU367105"/>
    </source>
</evidence>
<dbReference type="CDD" id="cd09633">
    <property type="entry name" value="Deltex_C"/>
    <property type="match status" value="1"/>
</dbReference>
<dbReference type="InterPro" id="IPR002589">
    <property type="entry name" value="Macro_dom"/>
</dbReference>
<keyword evidence="8" id="KW-1185">Reference proteome</keyword>
<feature type="compositionally biased region" description="Polar residues" evidence="6">
    <location>
        <begin position="574"/>
        <end position="590"/>
    </location>
</feature>
<keyword evidence="4 5" id="KW-0479">Metal-binding</keyword>
<evidence type="ECO:0000313" key="8">
    <source>
        <dbReference type="Proteomes" id="UP000694865"/>
    </source>
</evidence>
<dbReference type="Pfam" id="PF18102">
    <property type="entry name" value="DTC"/>
    <property type="match status" value="1"/>
</dbReference>